<dbReference type="AlphaFoldDB" id="A0A9W8ZVC5"/>
<dbReference type="EMBL" id="JAOTPV010000054">
    <property type="protein sequence ID" value="KAJ4466551.1"/>
    <property type="molecule type" value="Genomic_DNA"/>
</dbReference>
<comment type="caution">
    <text evidence="1">The sequence shown here is derived from an EMBL/GenBank/DDBJ whole genome shotgun (WGS) entry which is preliminary data.</text>
</comment>
<dbReference type="OrthoDB" id="775356at2759"/>
<gene>
    <name evidence="1" type="ORF">J3R30DRAFT_3587938</name>
</gene>
<evidence type="ECO:0000313" key="1">
    <source>
        <dbReference type="EMBL" id="KAJ4466551.1"/>
    </source>
</evidence>
<organism evidence="1 2">
    <name type="scientific">Lentinula aciculospora</name>
    <dbReference type="NCBI Taxonomy" id="153920"/>
    <lineage>
        <taxon>Eukaryota</taxon>
        <taxon>Fungi</taxon>
        <taxon>Dikarya</taxon>
        <taxon>Basidiomycota</taxon>
        <taxon>Agaricomycotina</taxon>
        <taxon>Agaricomycetes</taxon>
        <taxon>Agaricomycetidae</taxon>
        <taxon>Agaricales</taxon>
        <taxon>Marasmiineae</taxon>
        <taxon>Omphalotaceae</taxon>
        <taxon>Lentinula</taxon>
    </lineage>
</organism>
<name>A0A9W8ZVC5_9AGAR</name>
<protein>
    <submittedName>
        <fullName evidence="1">Uncharacterized protein</fullName>
    </submittedName>
</protein>
<proteinExistence type="predicted"/>
<reference evidence="1" key="1">
    <citation type="submission" date="2022-08" db="EMBL/GenBank/DDBJ databases">
        <title>A Global Phylogenomic Analysis of the Shiitake Genus Lentinula.</title>
        <authorList>
            <consortium name="DOE Joint Genome Institute"/>
            <person name="Sierra-Patev S."/>
            <person name="Min B."/>
            <person name="Naranjo-Ortiz M."/>
            <person name="Looney B."/>
            <person name="Konkel Z."/>
            <person name="Slot J.C."/>
            <person name="Sakamoto Y."/>
            <person name="Steenwyk J.L."/>
            <person name="Rokas A."/>
            <person name="Carro J."/>
            <person name="Camarero S."/>
            <person name="Ferreira P."/>
            <person name="Molpeceres G."/>
            <person name="Ruiz-Duenas F.J."/>
            <person name="Serrano A."/>
            <person name="Henrissat B."/>
            <person name="Drula E."/>
            <person name="Hughes K.W."/>
            <person name="Mata J.L."/>
            <person name="Ishikawa N.K."/>
            <person name="Vargas-Isla R."/>
            <person name="Ushijima S."/>
            <person name="Smith C.A."/>
            <person name="Ahrendt S."/>
            <person name="Andreopoulos W."/>
            <person name="He G."/>
            <person name="Labutti K."/>
            <person name="Lipzen A."/>
            <person name="Ng V."/>
            <person name="Riley R."/>
            <person name="Sandor L."/>
            <person name="Barry K."/>
            <person name="Martinez A.T."/>
            <person name="Xiao Y."/>
            <person name="Gibbons J.G."/>
            <person name="Terashima K."/>
            <person name="Grigoriev I.V."/>
            <person name="Hibbett D.S."/>
        </authorList>
    </citation>
    <scope>NUCLEOTIDE SEQUENCE</scope>
    <source>
        <strain evidence="1">JLM2183</strain>
    </source>
</reference>
<keyword evidence="2" id="KW-1185">Reference proteome</keyword>
<evidence type="ECO:0000313" key="2">
    <source>
        <dbReference type="Proteomes" id="UP001150266"/>
    </source>
</evidence>
<dbReference type="Proteomes" id="UP001150266">
    <property type="component" value="Unassembled WGS sequence"/>
</dbReference>
<sequence length="103" mass="11737">MRRDGNFDTTPERSQTLEASNLDLADSDAVVGILGRMHLSRNKAPNTVVPLPSPRLTRGLWADLQWHLNQVYEYLCHIGEVEQWMEGCFLYQGVSGHLQSERI</sequence>
<accession>A0A9W8ZVC5</accession>